<dbReference type="Gene3D" id="1.10.405.20">
    <property type="match status" value="1"/>
</dbReference>
<evidence type="ECO:0000313" key="1">
    <source>
        <dbReference type="EMBL" id="SDY29475.1"/>
    </source>
</evidence>
<dbReference type="InterPro" id="IPR050464">
    <property type="entry name" value="Zeta_carotene_desat/Oxidored"/>
</dbReference>
<sequence length="428" mass="48816">MKIAIIGSGISGLYAAWKLSKQHQVTVFEKNNYFGGHTDTHDLEIEGQMLAVDSGFIVFNDYNYPLFSQMLAELGVNAQSSDMGFSVNNQVTGLQYNPSKKISLLCRPQNFLKSNFRVMLADLFRFYAANKEVMVDDCEITLSIEDYLDQNGYSEAFRQEHLYPMCGALWSCPIEQVGQIPYKFVVSFFQHHRMLQLKDRPQWQTVKGGSARYVQAIQQQSPNIVFKQLAVTSVSRLSDQVIVQTEVDTQQFDWVIFANHADDSLKNLADATALEQDVLANFSYQDNRMVVHSDLSIMPKHKSQWASWHVHVTKAESDVEAVFQHAKVHYGFSYWMNKLQNLSCKTQIFATLNPNFPINSKYIWVEREYRHPVFNAAAIAAQARWAEINGQNRTSYCGAYWGWGFHEDGARSAAKVVDHLAQFIAEPA</sequence>
<dbReference type="EMBL" id="FNPK01000007">
    <property type="protein sequence ID" value="SDY29475.1"/>
    <property type="molecule type" value="Genomic_DNA"/>
</dbReference>
<accession>A0A1H3IQ90</accession>
<dbReference type="Proteomes" id="UP000199035">
    <property type="component" value="Unassembled WGS sequence"/>
</dbReference>
<gene>
    <name evidence="1" type="ORF">SAMN05421643_10711</name>
</gene>
<dbReference type="AlphaFoldDB" id="A0A1H3IQ90"/>
<dbReference type="SUPFAM" id="SSF51905">
    <property type="entry name" value="FAD/NAD(P)-binding domain"/>
    <property type="match status" value="1"/>
</dbReference>
<evidence type="ECO:0008006" key="3">
    <source>
        <dbReference type="Google" id="ProtNLM"/>
    </source>
</evidence>
<reference evidence="2" key="1">
    <citation type="submission" date="2016-10" db="EMBL/GenBank/DDBJ databases">
        <authorList>
            <person name="Varghese N."/>
            <person name="Submissions S."/>
        </authorList>
    </citation>
    <scope>NUCLEOTIDE SEQUENCE [LARGE SCALE GENOMIC DNA]</scope>
    <source>
        <strain evidence="2">ANC 5109</strain>
    </source>
</reference>
<dbReference type="Gene3D" id="3.30.70.1990">
    <property type="match status" value="1"/>
</dbReference>
<dbReference type="PANTHER" id="PTHR42923:SF17">
    <property type="entry name" value="AMINE OXIDASE DOMAIN-CONTAINING PROTEIN"/>
    <property type="match status" value="1"/>
</dbReference>
<keyword evidence="2" id="KW-1185">Reference proteome</keyword>
<dbReference type="GO" id="GO:0016491">
    <property type="term" value="F:oxidoreductase activity"/>
    <property type="evidence" value="ECO:0007669"/>
    <property type="project" value="TreeGrafter"/>
</dbReference>
<dbReference type="PANTHER" id="PTHR42923">
    <property type="entry name" value="PROTOPORPHYRINOGEN OXIDASE"/>
    <property type="match status" value="1"/>
</dbReference>
<proteinExistence type="predicted"/>
<name>A0A1H3IQ90_9GAMM</name>
<protein>
    <recommendedName>
        <fullName evidence="3">Amine oxidase domain-containing protein</fullName>
    </recommendedName>
</protein>
<dbReference type="Pfam" id="PF13450">
    <property type="entry name" value="NAD_binding_8"/>
    <property type="match status" value="1"/>
</dbReference>
<dbReference type="Gene3D" id="3.50.50.60">
    <property type="entry name" value="FAD/NAD(P)-binding domain"/>
    <property type="match status" value="1"/>
</dbReference>
<evidence type="ECO:0000313" key="2">
    <source>
        <dbReference type="Proteomes" id="UP000199035"/>
    </source>
</evidence>
<dbReference type="RefSeq" id="WP_092689210.1">
    <property type="nucleotide sequence ID" value="NZ_FNPK01000007.1"/>
</dbReference>
<dbReference type="STRING" id="595670.SAMN05421643_10711"/>
<organism evidence="1 2">
    <name type="scientific">Acinetobacter kyonggiensis</name>
    <dbReference type="NCBI Taxonomy" id="595670"/>
    <lineage>
        <taxon>Bacteria</taxon>
        <taxon>Pseudomonadati</taxon>
        <taxon>Pseudomonadota</taxon>
        <taxon>Gammaproteobacteria</taxon>
        <taxon>Moraxellales</taxon>
        <taxon>Moraxellaceae</taxon>
        <taxon>Acinetobacter</taxon>
    </lineage>
</organism>
<dbReference type="InterPro" id="IPR036188">
    <property type="entry name" value="FAD/NAD-bd_sf"/>
</dbReference>